<dbReference type="Proteomes" id="UP000297253">
    <property type="component" value="Unassembled WGS sequence"/>
</dbReference>
<feature type="transmembrane region" description="Helical" evidence="1">
    <location>
        <begin position="59"/>
        <end position="80"/>
    </location>
</feature>
<keyword evidence="1" id="KW-0812">Transmembrane</keyword>
<keyword evidence="1" id="KW-1133">Transmembrane helix</keyword>
<feature type="transmembrane region" description="Helical" evidence="1">
    <location>
        <begin position="21"/>
        <end position="39"/>
    </location>
</feature>
<evidence type="ECO:0000313" key="3">
    <source>
        <dbReference type="Proteomes" id="UP000297253"/>
    </source>
</evidence>
<gene>
    <name evidence="2" type="ORF">E4T82_09680</name>
</gene>
<dbReference type="Pfam" id="PF12822">
    <property type="entry name" value="ECF_trnsprt"/>
    <property type="match status" value="1"/>
</dbReference>
<dbReference type="OrthoDB" id="2243574at2"/>
<proteinExistence type="predicted"/>
<feature type="transmembrane region" description="Helical" evidence="1">
    <location>
        <begin position="124"/>
        <end position="142"/>
    </location>
</feature>
<name>A0A4Y9JAW1_9STRE</name>
<evidence type="ECO:0000256" key="1">
    <source>
        <dbReference type="SAM" id="Phobius"/>
    </source>
</evidence>
<protein>
    <submittedName>
        <fullName evidence="2">Folate family ECF transporter S component</fullName>
    </submittedName>
</protein>
<accession>A0A4Y9JAW1</accession>
<keyword evidence="1" id="KW-0472">Membrane</keyword>
<dbReference type="InterPro" id="IPR030949">
    <property type="entry name" value="ECF_S_folate_fam"/>
</dbReference>
<sequence>MNRQLQLIKEQNMFSKKSPKLGVQLLVVLAMLIAIRYILGQYFSFWLIPQTLKVSLSFIANTLIGMLAGPWIAIIVFVVNDVLTALNSGYPFIIWFTLLEAVQGFLYGYFYYGKTIDIHCKKDWLYVLVATAVIMGIGTFFLTPILNQIYQHVPVAVQFFAQGRIFKILEIPFRVVVTMLLLPQLQRIPEVCKLMGIKK</sequence>
<feature type="transmembrane region" description="Helical" evidence="1">
    <location>
        <begin position="92"/>
        <end position="112"/>
    </location>
</feature>
<dbReference type="InterPro" id="IPR024529">
    <property type="entry name" value="ECF_trnsprt_substrate-spec"/>
</dbReference>
<dbReference type="EMBL" id="SPPD01000017">
    <property type="protein sequence ID" value="TFU97064.1"/>
    <property type="molecule type" value="Genomic_DNA"/>
</dbReference>
<comment type="caution">
    <text evidence="2">The sequence shown here is derived from an EMBL/GenBank/DDBJ whole genome shotgun (WGS) entry which is preliminary data.</text>
</comment>
<dbReference type="STRING" id="1432788.BU202_08040"/>
<dbReference type="NCBIfam" id="TIGR04518">
    <property type="entry name" value="ECF_S_folT_fam"/>
    <property type="match status" value="1"/>
</dbReference>
<reference evidence="2 3" key="1">
    <citation type="submission" date="2019-03" db="EMBL/GenBank/DDBJ databases">
        <title>Diversity of the mouse oral microbiome.</title>
        <authorList>
            <person name="Joseph S."/>
            <person name="Aduse-Opoku J."/>
            <person name="Curtis M."/>
            <person name="Wade W."/>
            <person name="Hashim A."/>
        </authorList>
    </citation>
    <scope>NUCLEOTIDE SEQUENCE [LARGE SCALE GENOMIC DNA]</scope>
    <source>
        <strain evidence="2 3">WM131</strain>
    </source>
</reference>
<dbReference type="AlphaFoldDB" id="A0A4Y9JAW1"/>
<evidence type="ECO:0000313" key="2">
    <source>
        <dbReference type="EMBL" id="TFU97064.1"/>
    </source>
</evidence>
<dbReference type="GO" id="GO:0022857">
    <property type="term" value="F:transmembrane transporter activity"/>
    <property type="evidence" value="ECO:0007669"/>
    <property type="project" value="InterPro"/>
</dbReference>
<dbReference type="Gene3D" id="1.10.1760.20">
    <property type="match status" value="1"/>
</dbReference>
<organism evidence="2 3">
    <name type="scientific">Streptococcus cuniculi</name>
    <dbReference type="NCBI Taxonomy" id="1432788"/>
    <lineage>
        <taxon>Bacteria</taxon>
        <taxon>Bacillati</taxon>
        <taxon>Bacillota</taxon>
        <taxon>Bacilli</taxon>
        <taxon>Lactobacillales</taxon>
        <taxon>Streptococcaceae</taxon>
        <taxon>Streptococcus</taxon>
    </lineage>
</organism>